<keyword evidence="13" id="KW-1133">Transmembrane helix</keyword>
<keyword evidence="6" id="KW-0106">Calcium</keyword>
<feature type="active site" evidence="10">
    <location>
        <position position="295"/>
    </location>
</feature>
<keyword evidence="12" id="KW-0326">Glycosidase</keyword>
<feature type="active site" description="Proton donor" evidence="10">
    <location>
        <position position="166"/>
    </location>
</feature>
<evidence type="ECO:0000256" key="13">
    <source>
        <dbReference type="SAM" id="Phobius"/>
    </source>
</evidence>
<dbReference type="SUPFAM" id="SSF48225">
    <property type="entry name" value="Seven-hairpin glycosidases"/>
    <property type="match status" value="1"/>
</dbReference>
<dbReference type="GO" id="GO:0005509">
    <property type="term" value="F:calcium ion binding"/>
    <property type="evidence" value="ECO:0007669"/>
    <property type="project" value="InterPro"/>
</dbReference>
<evidence type="ECO:0000256" key="10">
    <source>
        <dbReference type="PIRSR" id="PIRSR601382-1"/>
    </source>
</evidence>
<dbReference type="Proteomes" id="UP001150538">
    <property type="component" value="Unassembled WGS sequence"/>
</dbReference>
<accession>A0A9W8DJS3</accession>
<keyword evidence="4" id="KW-0479">Metal-binding</keyword>
<keyword evidence="5 12" id="KW-0378">Hydrolase</keyword>
<dbReference type="PANTHER" id="PTHR11742:SF55">
    <property type="entry name" value="ENDOPLASMIC RETICULUM MANNOSYL-OLIGOSACCHARIDE 1,2-ALPHA-MANNOSIDASE"/>
    <property type="match status" value="1"/>
</dbReference>
<evidence type="ECO:0000256" key="12">
    <source>
        <dbReference type="RuleBase" id="RU361193"/>
    </source>
</evidence>
<dbReference type="OrthoDB" id="8118055at2759"/>
<dbReference type="PRINTS" id="PR00747">
    <property type="entry name" value="GLYHDRLASE47"/>
</dbReference>
<feature type="disulfide bond" evidence="11">
    <location>
        <begin position="362"/>
        <end position="391"/>
    </location>
</feature>
<evidence type="ECO:0000256" key="9">
    <source>
        <dbReference type="ARBA" id="ARBA00048605"/>
    </source>
</evidence>
<evidence type="ECO:0000256" key="6">
    <source>
        <dbReference type="ARBA" id="ARBA00022837"/>
    </source>
</evidence>
<feature type="active site" evidence="10">
    <location>
        <position position="457"/>
    </location>
</feature>
<evidence type="ECO:0000256" key="5">
    <source>
        <dbReference type="ARBA" id="ARBA00022801"/>
    </source>
</evidence>
<dbReference type="GO" id="GO:0016020">
    <property type="term" value="C:membrane"/>
    <property type="evidence" value="ECO:0007669"/>
    <property type="project" value="InterPro"/>
</dbReference>
<comment type="pathway">
    <text evidence="2">Protein modification; protein glycosylation.</text>
</comment>
<protein>
    <recommendedName>
        <fullName evidence="12">alpha-1,2-Mannosidase</fullName>
        <ecNumber evidence="12">3.2.1.-</ecNumber>
    </recommendedName>
</protein>
<name>A0A9W8DJS3_9FUNG</name>
<dbReference type="GO" id="GO:0004571">
    <property type="term" value="F:mannosyl-oligosaccharide 1,2-alpha-mannosidase activity"/>
    <property type="evidence" value="ECO:0007669"/>
    <property type="project" value="UniProtKB-EC"/>
</dbReference>
<feature type="transmembrane region" description="Helical" evidence="13">
    <location>
        <begin position="31"/>
        <end position="49"/>
    </location>
</feature>
<organism evidence="14 15">
    <name type="scientific">Mycoemilia scoparia</name>
    <dbReference type="NCBI Taxonomy" id="417184"/>
    <lineage>
        <taxon>Eukaryota</taxon>
        <taxon>Fungi</taxon>
        <taxon>Fungi incertae sedis</taxon>
        <taxon>Zoopagomycota</taxon>
        <taxon>Kickxellomycotina</taxon>
        <taxon>Kickxellomycetes</taxon>
        <taxon>Kickxellales</taxon>
        <taxon>Kickxellaceae</taxon>
        <taxon>Mycoemilia</taxon>
    </lineage>
</organism>
<dbReference type="Pfam" id="PF01532">
    <property type="entry name" value="Glyco_hydro_47"/>
    <property type="match status" value="1"/>
</dbReference>
<dbReference type="GO" id="GO:0005783">
    <property type="term" value="C:endoplasmic reticulum"/>
    <property type="evidence" value="ECO:0007669"/>
    <property type="project" value="TreeGrafter"/>
</dbReference>
<sequence length="526" mass="60101">MSQVNLVSHSSGAQSPIIAVPRSYKHLAKRGFLLVVLCLVGYLILYCALDNLDNRGNGGWTGTPHPKPPSNGDGWDRRNAKRREAVKDAMKHAWRGYRSYAFGKDELMPLTRNYTNKWGGWGVSLIDALDTLYIMGLKDEFDEARDFALSIDFTKTIPDFDLPFFEMTIRSLGGLLSAYELSADPRLKDKCKEVGDVLAIAFNSPTGIPYPRVNVTGMKPVYDIRICIAEAGTVQMEFQKLSEITGDPSYRIKAQKVVDILDKLQKPYPGLYPFWIDIYEETFSGGQITFGGMADSWYEYLLKQYLLNNKKKDQYRRMYVESIEGMKDKLVRQSVTDPSMFYVGEMDATASYFDPKFEHLTCFLPGLLALGAKELDRLDDLDLAKKIMKTCFKLYDNSPTGLSPEWVKFSKSLVDFNAMKENMGNLYGLFDMDSDNNGKISNSGYFYEDTRYLLRPETVESLFILHRITGDEVYREWGWRIFMAIEKYTKTPVAYAAYIDVLSTDKKNKLDDSMERQAYITILNIT</sequence>
<dbReference type="EMBL" id="JANBPU010000495">
    <property type="protein sequence ID" value="KAJ1911041.1"/>
    <property type="molecule type" value="Genomic_DNA"/>
</dbReference>
<evidence type="ECO:0000313" key="15">
    <source>
        <dbReference type="Proteomes" id="UP001150538"/>
    </source>
</evidence>
<dbReference type="PANTHER" id="PTHR11742">
    <property type="entry name" value="MANNOSYL-OLIGOSACCHARIDE ALPHA-1,2-MANNOSIDASE-RELATED"/>
    <property type="match status" value="1"/>
</dbReference>
<evidence type="ECO:0000256" key="7">
    <source>
        <dbReference type="ARBA" id="ARBA00023157"/>
    </source>
</evidence>
<keyword evidence="13" id="KW-0472">Membrane</keyword>
<evidence type="ECO:0000313" key="14">
    <source>
        <dbReference type="EMBL" id="KAJ1911041.1"/>
    </source>
</evidence>
<reference evidence="14" key="1">
    <citation type="submission" date="2022-07" db="EMBL/GenBank/DDBJ databases">
        <title>Phylogenomic reconstructions and comparative analyses of Kickxellomycotina fungi.</title>
        <authorList>
            <person name="Reynolds N.K."/>
            <person name="Stajich J.E."/>
            <person name="Barry K."/>
            <person name="Grigoriev I.V."/>
            <person name="Crous P."/>
            <person name="Smith M.E."/>
        </authorList>
    </citation>
    <scope>NUCLEOTIDE SEQUENCE</scope>
    <source>
        <strain evidence="14">NBRC 100468</strain>
    </source>
</reference>
<dbReference type="AlphaFoldDB" id="A0A9W8DJS3"/>
<evidence type="ECO:0000256" key="4">
    <source>
        <dbReference type="ARBA" id="ARBA00022723"/>
    </source>
</evidence>
<dbReference type="Gene3D" id="1.50.10.10">
    <property type="match status" value="1"/>
</dbReference>
<keyword evidence="13" id="KW-0812">Transmembrane</keyword>
<dbReference type="InterPro" id="IPR001382">
    <property type="entry name" value="Glyco_hydro_47"/>
</dbReference>
<dbReference type="InterPro" id="IPR036026">
    <property type="entry name" value="Seven-hairpin_glycosidases"/>
</dbReference>
<gene>
    <name evidence="14" type="ORF">H4219_006062</name>
</gene>
<evidence type="ECO:0000256" key="1">
    <source>
        <dbReference type="ARBA" id="ARBA00001913"/>
    </source>
</evidence>
<comment type="caution">
    <text evidence="14">The sequence shown here is derived from an EMBL/GenBank/DDBJ whole genome shotgun (WGS) entry which is preliminary data.</text>
</comment>
<comment type="similarity">
    <text evidence="3 12">Belongs to the glycosyl hydrolase 47 family.</text>
</comment>
<evidence type="ECO:0000256" key="3">
    <source>
        <dbReference type="ARBA" id="ARBA00007658"/>
    </source>
</evidence>
<keyword evidence="7 11" id="KW-1015">Disulfide bond</keyword>
<dbReference type="EC" id="3.2.1.-" evidence="12"/>
<evidence type="ECO:0000256" key="11">
    <source>
        <dbReference type="PIRSR" id="PIRSR601382-3"/>
    </source>
</evidence>
<feature type="active site" description="Proton donor" evidence="10">
    <location>
        <position position="405"/>
    </location>
</feature>
<dbReference type="GO" id="GO:0005975">
    <property type="term" value="P:carbohydrate metabolic process"/>
    <property type="evidence" value="ECO:0007669"/>
    <property type="project" value="InterPro"/>
</dbReference>
<dbReference type="InterPro" id="IPR012341">
    <property type="entry name" value="6hp_glycosidase-like_sf"/>
</dbReference>
<keyword evidence="15" id="KW-1185">Reference proteome</keyword>
<evidence type="ECO:0000256" key="2">
    <source>
        <dbReference type="ARBA" id="ARBA00004922"/>
    </source>
</evidence>
<comment type="catalytic activity">
    <reaction evidence="9">
        <text>N(4)-(alpha-D-Man-(1-&gt;2)-alpha-D-Man-(1-&gt;2)-alpha-D-Man-(1-&gt;3)-[alpha-D-Man-(1-&gt;2)-alpha-D-Man-(1-&gt;3)-[alpha-D-Man-(1-&gt;2)-alpha-D-Man-(1-&gt;6)]-alpha-D-Man-(1-&gt;6)]-beta-D-Man-(1-&gt;4)-beta-D-GlcNAc-(1-&gt;4)-beta-D-GlcNAc)-L-asparaginyl-[protein] (N-glucan mannose isomer 9A1,2,3B1,2,3) + 4 H2O = N(4)-(alpha-D-Man-(1-&gt;3)-[alpha-D-Man-(1-&gt;3)-[alpha-D-Man-(1-&gt;6)]-alpha-D-Man-(1-&gt;6)]-beta-D-Man-(1-&gt;4)-beta-D-GlcNAc-(1-&gt;4)-beta-D-GlcNAc)-L-asparaginyl-[protein] (N-glucan mannose isomer 5A1,2) + 4 beta-D-mannose</text>
        <dbReference type="Rhea" id="RHEA:56008"/>
        <dbReference type="Rhea" id="RHEA-COMP:14356"/>
        <dbReference type="Rhea" id="RHEA-COMP:14367"/>
        <dbReference type="ChEBI" id="CHEBI:15377"/>
        <dbReference type="ChEBI" id="CHEBI:28563"/>
        <dbReference type="ChEBI" id="CHEBI:59087"/>
        <dbReference type="ChEBI" id="CHEBI:139493"/>
        <dbReference type="EC" id="3.2.1.113"/>
    </reaction>
</comment>
<dbReference type="GO" id="GO:0036503">
    <property type="term" value="P:ERAD pathway"/>
    <property type="evidence" value="ECO:0007669"/>
    <property type="project" value="UniProtKB-ARBA"/>
</dbReference>
<comment type="cofactor">
    <cofactor evidence="1">
        <name>Ca(2+)</name>
        <dbReference type="ChEBI" id="CHEBI:29108"/>
    </cofactor>
</comment>
<evidence type="ECO:0000256" key="8">
    <source>
        <dbReference type="ARBA" id="ARBA00047669"/>
    </source>
</evidence>
<dbReference type="InterPro" id="IPR050749">
    <property type="entry name" value="Glycosyl_Hydrolase_47"/>
</dbReference>
<proteinExistence type="inferred from homology"/>
<comment type="catalytic activity">
    <reaction evidence="8">
        <text>N(4)-(alpha-D-Man-(1-&gt;2)-alpha-D-Man-(1-&gt;2)-alpha-D-Man-(1-&gt;3)-[alpha-D-Man-(1-&gt;3)-[alpha-D-Man-(1-&gt;2)-alpha-D-Man-(1-&gt;6)]-alpha-D-Man-(1-&gt;6)]-beta-D-Man-(1-&gt;4)-beta-D-GlcNAc-(1-&gt;4)-beta-D-GlcNAc)-L-asparaginyl-[protein] (N-glucan mannose isomer 8A1,2,3B1,3) + 3 H2O = N(4)-(alpha-D-Man-(1-&gt;3)-[alpha-D-Man-(1-&gt;3)-[alpha-D-Man-(1-&gt;6)]-alpha-D-Man-(1-&gt;6)]-beta-D-Man-(1-&gt;4)-beta-D-GlcNAc-(1-&gt;4)-beta-D-GlcNAc)-L-asparaginyl-[protein] (N-glucan mannose isomer 5A1,2) + 3 beta-D-mannose</text>
        <dbReference type="Rhea" id="RHEA:56028"/>
        <dbReference type="Rhea" id="RHEA-COMP:14358"/>
        <dbReference type="Rhea" id="RHEA-COMP:14367"/>
        <dbReference type="ChEBI" id="CHEBI:15377"/>
        <dbReference type="ChEBI" id="CHEBI:28563"/>
        <dbReference type="ChEBI" id="CHEBI:59087"/>
        <dbReference type="ChEBI" id="CHEBI:60628"/>
        <dbReference type="EC" id="3.2.1.113"/>
    </reaction>
</comment>